<dbReference type="InterPro" id="IPR043129">
    <property type="entry name" value="ATPase_NBD"/>
</dbReference>
<dbReference type="CDD" id="cd10170">
    <property type="entry name" value="ASKHA_NBD_HSP70"/>
    <property type="match status" value="1"/>
</dbReference>
<proteinExistence type="predicted"/>
<dbReference type="PANTHER" id="PTHR14187">
    <property type="entry name" value="ALPHA KINASE/ELONGATION FACTOR 2 KINASE"/>
    <property type="match status" value="1"/>
</dbReference>
<dbReference type="EMBL" id="CAJMXA010000513">
    <property type="protein sequence ID" value="CAE6433902.1"/>
    <property type="molecule type" value="Genomic_DNA"/>
</dbReference>
<accession>A0A8H2XX45</accession>
<dbReference type="Gene3D" id="3.30.420.40">
    <property type="match status" value="1"/>
</dbReference>
<protein>
    <submittedName>
        <fullName evidence="1">Uncharacterized protein</fullName>
    </submittedName>
</protein>
<dbReference type="AlphaFoldDB" id="A0A8H2XX45"/>
<evidence type="ECO:0000313" key="2">
    <source>
        <dbReference type="Proteomes" id="UP000663853"/>
    </source>
</evidence>
<name>A0A8H2XX45_9AGAM</name>
<organism evidence="1 2">
    <name type="scientific">Rhizoctonia solani</name>
    <dbReference type="NCBI Taxonomy" id="456999"/>
    <lineage>
        <taxon>Eukaryota</taxon>
        <taxon>Fungi</taxon>
        <taxon>Dikarya</taxon>
        <taxon>Basidiomycota</taxon>
        <taxon>Agaricomycotina</taxon>
        <taxon>Agaricomycetes</taxon>
        <taxon>Cantharellales</taxon>
        <taxon>Ceratobasidiaceae</taxon>
        <taxon>Rhizoctonia</taxon>
    </lineage>
</organism>
<gene>
    <name evidence="1" type="ORF">RDB_LOCUS27485</name>
</gene>
<reference evidence="1" key="1">
    <citation type="submission" date="2021-01" db="EMBL/GenBank/DDBJ databases">
        <authorList>
            <person name="Kaushik A."/>
        </authorList>
    </citation>
    <scope>NUCLEOTIDE SEQUENCE</scope>
    <source>
        <strain evidence="1">AG6-10EEA</strain>
    </source>
</reference>
<dbReference type="PANTHER" id="PTHR14187:SF5">
    <property type="entry name" value="HEAT SHOCK 70 KDA PROTEIN 12A"/>
    <property type="match status" value="1"/>
</dbReference>
<comment type="caution">
    <text evidence="1">The sequence shown here is derived from an EMBL/GenBank/DDBJ whole genome shotgun (WGS) entry which is preliminary data.</text>
</comment>
<sequence>MDTNNTGVQSIYRTFHGPWHGDSKIALGIDVGTTYSGVAFTYLCRGQEQMLHRVDRWPGQEGQNFSGKIPSVVCYINVAPYFQAVSFGAEALTSEIQEEAEENDWQLAQHFKLHLHPPTLLAKHKITLDALPPGVSVKQIYSDFLRYLLLHTRERFEEVISDGKTIWESYSNDMDVIIAHPNGWGIREQAFMRNAAVLAGFTTTEKANQQIRFVTEAEASVHFCMHYTSLRSCLETGINFIVCDAGGSTVDTTFYTVSSARPKLQLDEKGASACVQSGAIFIDHQAELYLREHFERCNLSLEKVDEYVTAGIQDFKYREKLRFGGANTELRLKVAVSRLRDDDIGIRSGSIVKTRIFDPCVDDIVNSVSSQIGTSSVSYLLIVGGFGNNPYLIQRLKASFESSGCNIIVPNEATSKAVADGAIIWHCVNSVVKRAPRLAYGIETYTEFDPQNPDHQLRDKIPTPDNKTGVTGVWSQIVPKGTPVDCDSFIRQSYVRLFTTASPDLENLQDEIFACSREGIPSWVKTPSDELESGFHSVCTIVSDFSRMRGVLRRQRGRHHPYWTLSFNICIRFGRTELEAFIEWTENGEPRTGPVKIVPIPELELA</sequence>
<dbReference type="SUPFAM" id="SSF53067">
    <property type="entry name" value="Actin-like ATPase domain"/>
    <property type="match status" value="2"/>
</dbReference>
<evidence type="ECO:0000313" key="1">
    <source>
        <dbReference type="EMBL" id="CAE6433902.1"/>
    </source>
</evidence>
<dbReference type="Proteomes" id="UP000663853">
    <property type="component" value="Unassembled WGS sequence"/>
</dbReference>